<keyword evidence="23" id="KW-1185">Reference proteome</keyword>
<comment type="catalytic activity">
    <reaction evidence="21">
        <text>L-seryl-[protein] + ATP = O-phospho-L-seryl-[protein] + ADP + H(+)</text>
        <dbReference type="Rhea" id="RHEA:17989"/>
        <dbReference type="Rhea" id="RHEA-COMP:9863"/>
        <dbReference type="Rhea" id="RHEA-COMP:11604"/>
        <dbReference type="ChEBI" id="CHEBI:15378"/>
        <dbReference type="ChEBI" id="CHEBI:29999"/>
        <dbReference type="ChEBI" id="CHEBI:30616"/>
        <dbReference type="ChEBI" id="CHEBI:83421"/>
        <dbReference type="ChEBI" id="CHEBI:456216"/>
        <dbReference type="EC" id="2.7.11.1"/>
    </reaction>
</comment>
<dbReference type="InterPro" id="IPR001611">
    <property type="entry name" value="Leu-rich_rpt"/>
</dbReference>
<keyword evidence="18" id="KW-0675">Receptor</keyword>
<evidence type="ECO:0000256" key="16">
    <source>
        <dbReference type="ARBA" id="ARBA00022989"/>
    </source>
</evidence>
<keyword evidence="15" id="KW-0067">ATP-binding</keyword>
<evidence type="ECO:0000256" key="21">
    <source>
        <dbReference type="ARBA" id="ARBA00048679"/>
    </source>
</evidence>
<evidence type="ECO:0000256" key="5">
    <source>
        <dbReference type="ARBA" id="ARBA00022475"/>
    </source>
</evidence>
<evidence type="ECO:0000256" key="8">
    <source>
        <dbReference type="ARBA" id="ARBA00022614"/>
    </source>
</evidence>
<dbReference type="InterPro" id="IPR051809">
    <property type="entry name" value="Plant_receptor-like_S/T_kinase"/>
</dbReference>
<organism evidence="23 24">
    <name type="scientific">Juglans regia</name>
    <name type="common">English walnut</name>
    <dbReference type="NCBI Taxonomy" id="51240"/>
    <lineage>
        <taxon>Eukaryota</taxon>
        <taxon>Viridiplantae</taxon>
        <taxon>Streptophyta</taxon>
        <taxon>Embryophyta</taxon>
        <taxon>Tracheophyta</taxon>
        <taxon>Spermatophyta</taxon>
        <taxon>Magnoliopsida</taxon>
        <taxon>eudicotyledons</taxon>
        <taxon>Gunneridae</taxon>
        <taxon>Pentapetalae</taxon>
        <taxon>rosids</taxon>
        <taxon>fabids</taxon>
        <taxon>Fagales</taxon>
        <taxon>Juglandaceae</taxon>
        <taxon>Juglans</taxon>
    </lineage>
</organism>
<evidence type="ECO:0000256" key="15">
    <source>
        <dbReference type="ARBA" id="ARBA00022840"/>
    </source>
</evidence>
<evidence type="ECO:0000256" key="10">
    <source>
        <dbReference type="ARBA" id="ARBA00022692"/>
    </source>
</evidence>
<evidence type="ECO:0000256" key="13">
    <source>
        <dbReference type="ARBA" id="ARBA00022741"/>
    </source>
</evidence>
<keyword evidence="17" id="KW-0472">Membrane</keyword>
<evidence type="ECO:0000256" key="14">
    <source>
        <dbReference type="ARBA" id="ARBA00022777"/>
    </source>
</evidence>
<proteinExistence type="inferred from homology"/>
<dbReference type="InterPro" id="IPR008271">
    <property type="entry name" value="Ser/Thr_kinase_AS"/>
</dbReference>
<evidence type="ECO:0000313" key="24">
    <source>
        <dbReference type="RefSeq" id="XP_018813936.1"/>
    </source>
</evidence>
<evidence type="ECO:0000256" key="3">
    <source>
        <dbReference type="ARBA" id="ARBA00008684"/>
    </source>
</evidence>
<keyword evidence="9" id="KW-0808">Transferase</keyword>
<comment type="similarity">
    <text evidence="3">Belongs to the protein kinase superfamily. Ser/Thr protein kinase family.</text>
</comment>
<dbReference type="Proteomes" id="UP000235220">
    <property type="component" value="Chromosome 5"/>
</dbReference>
<keyword evidence="16" id="KW-1133">Transmembrane helix</keyword>
<keyword evidence="12" id="KW-0677">Repeat</keyword>
<dbReference type="Pfam" id="PF00069">
    <property type="entry name" value="Pkinase"/>
    <property type="match status" value="1"/>
</dbReference>
<dbReference type="SMART" id="SM00220">
    <property type="entry name" value="S_TKc"/>
    <property type="match status" value="1"/>
</dbReference>
<dbReference type="GO" id="GO:0005886">
    <property type="term" value="C:plasma membrane"/>
    <property type="evidence" value="ECO:0007669"/>
    <property type="project" value="UniProtKB-SubCell"/>
</dbReference>
<gene>
    <name evidence="24" type="primary">LOC108985919</name>
</gene>
<dbReference type="EC" id="2.7.11.1" evidence="4"/>
<dbReference type="PROSITE" id="PS00107">
    <property type="entry name" value="PROTEIN_KINASE_ATP"/>
    <property type="match status" value="1"/>
</dbReference>
<dbReference type="Gene3D" id="1.10.510.10">
    <property type="entry name" value="Transferase(Phosphotransferase) domain 1"/>
    <property type="match status" value="1"/>
</dbReference>
<keyword evidence="10" id="KW-0812">Transmembrane</keyword>
<keyword evidence="7" id="KW-0597">Phosphoprotein</keyword>
<reference evidence="24" key="1">
    <citation type="submission" date="2025-08" db="UniProtKB">
        <authorList>
            <consortium name="RefSeq"/>
        </authorList>
    </citation>
    <scope>IDENTIFICATION</scope>
    <source>
        <tissue evidence="24">Leaves</tissue>
    </source>
</reference>
<evidence type="ECO:0000256" key="1">
    <source>
        <dbReference type="ARBA" id="ARBA00004162"/>
    </source>
</evidence>
<evidence type="ECO:0000256" key="6">
    <source>
        <dbReference type="ARBA" id="ARBA00022527"/>
    </source>
</evidence>
<dbReference type="FunFam" id="3.80.10.10:FF:000101">
    <property type="entry name" value="LRR receptor-like serine/threonine-protein kinase ERECTA"/>
    <property type="match status" value="1"/>
</dbReference>
<evidence type="ECO:0000313" key="23">
    <source>
        <dbReference type="Proteomes" id="UP000235220"/>
    </source>
</evidence>
<evidence type="ECO:0000256" key="4">
    <source>
        <dbReference type="ARBA" id="ARBA00012513"/>
    </source>
</evidence>
<evidence type="ECO:0000256" key="7">
    <source>
        <dbReference type="ARBA" id="ARBA00022553"/>
    </source>
</evidence>
<dbReference type="KEGG" id="jre:108985919"/>
<dbReference type="InterPro" id="IPR011009">
    <property type="entry name" value="Kinase-like_dom_sf"/>
</dbReference>
<dbReference type="GeneID" id="108985919"/>
<dbReference type="FunCoup" id="A0A2I4E3G1">
    <property type="interactions" value="1605"/>
</dbReference>
<comment type="catalytic activity">
    <reaction evidence="20">
        <text>L-threonyl-[protein] + ATP = O-phospho-L-threonyl-[protein] + ADP + H(+)</text>
        <dbReference type="Rhea" id="RHEA:46608"/>
        <dbReference type="Rhea" id="RHEA-COMP:11060"/>
        <dbReference type="Rhea" id="RHEA-COMP:11605"/>
        <dbReference type="ChEBI" id="CHEBI:15378"/>
        <dbReference type="ChEBI" id="CHEBI:30013"/>
        <dbReference type="ChEBI" id="CHEBI:30616"/>
        <dbReference type="ChEBI" id="CHEBI:61977"/>
        <dbReference type="ChEBI" id="CHEBI:456216"/>
        <dbReference type="EC" id="2.7.11.1"/>
    </reaction>
</comment>
<dbReference type="Pfam" id="PF00560">
    <property type="entry name" value="LRR_1"/>
    <property type="match status" value="3"/>
</dbReference>
<dbReference type="InterPro" id="IPR032675">
    <property type="entry name" value="LRR_dom_sf"/>
</dbReference>
<dbReference type="AlphaFoldDB" id="A0A2I4E3G1"/>
<evidence type="ECO:0000256" key="2">
    <source>
        <dbReference type="ARBA" id="ARBA00004479"/>
    </source>
</evidence>
<dbReference type="PANTHER" id="PTHR27008">
    <property type="entry name" value="OS04G0122200 PROTEIN"/>
    <property type="match status" value="1"/>
</dbReference>
<keyword evidence="6" id="KW-0723">Serine/threonine-protein kinase</keyword>
<evidence type="ECO:0000256" key="18">
    <source>
        <dbReference type="ARBA" id="ARBA00023170"/>
    </source>
</evidence>
<evidence type="ECO:0000259" key="22">
    <source>
        <dbReference type="PROSITE" id="PS50011"/>
    </source>
</evidence>
<accession>A0A2I4E3G1</accession>
<dbReference type="Pfam" id="PF08263">
    <property type="entry name" value="LRRNT_2"/>
    <property type="match status" value="1"/>
</dbReference>
<evidence type="ECO:0000256" key="20">
    <source>
        <dbReference type="ARBA" id="ARBA00047899"/>
    </source>
</evidence>
<dbReference type="Gene3D" id="3.30.200.20">
    <property type="entry name" value="Phosphorylase Kinase, domain 1"/>
    <property type="match status" value="1"/>
</dbReference>
<name>A0A2I4E3G1_JUGRE</name>
<dbReference type="SUPFAM" id="SSF52058">
    <property type="entry name" value="L domain-like"/>
    <property type="match status" value="1"/>
</dbReference>
<dbReference type="PROSITE" id="PS50011">
    <property type="entry name" value="PROTEIN_KINASE_DOM"/>
    <property type="match status" value="1"/>
</dbReference>
<dbReference type="PROSITE" id="PS00108">
    <property type="entry name" value="PROTEIN_KINASE_ST"/>
    <property type="match status" value="1"/>
</dbReference>
<dbReference type="GO" id="GO:0005524">
    <property type="term" value="F:ATP binding"/>
    <property type="evidence" value="ECO:0007669"/>
    <property type="project" value="UniProtKB-UniRule"/>
</dbReference>
<keyword evidence="19" id="KW-0325">Glycoprotein</keyword>
<comment type="subcellular location">
    <subcellularLocation>
        <location evidence="1">Cell membrane</location>
        <topology evidence="1">Single-pass membrane protein</topology>
    </subcellularLocation>
    <subcellularLocation>
        <location evidence="2">Membrane</location>
        <topology evidence="2">Single-pass type I membrane protein</topology>
    </subcellularLocation>
</comment>
<keyword evidence="11" id="KW-0732">Signal</keyword>
<dbReference type="SUPFAM" id="SSF56112">
    <property type="entry name" value="Protein kinase-like (PK-like)"/>
    <property type="match status" value="1"/>
</dbReference>
<sequence>MGIPTLRSLFYWISFCIYVGASSVLCFGSSTYANIGGNETDRIALLKFKAKITYDPFMVLRSWNETIHFCEWYGVTCGRRHQRVTELRMASLELAGPISPFIGNLNFLRILQLQNNSLNATIPPEIGRLQRLEVLSLEDNSLGGRIPSNLSSCSNIELFRLSYNQLVGDIPIEFGFFSKLIVFSVGGNRLTGSIPPSLGNLSSIEKLYRCLLSTSTILEVSYLNALILNISYNNFGGSVPPDGVFKNSSSALVAGNNELCGGIPEMHLPKCNFKEPGNTKLTLTLKLIISTALVSTALGLLGVTSMLYFLFVSWLRKKQKVSISSSLGNLFLNISYQSLLKATDGFSLTNLLGVGGFGSVYKGVLDESRTIIAVKVLNHMRHGAFKSFLVECEASRNVRHRNLVKVLTVCSSVDYHGNDFKALVYEFMVNGSLEEWLHPTATEDKVHRDQRNLDVFRRLDIAIDVANALEYLHYHCQRQIIHCDLKPSNVLLDNEMIGHVSDFGIARFSPGNNHDASTTHSSTIGLRGTFGYAAPEYGMGNAVSIDGDMYSYGILLLEMFTGKRPTDDIFQGALNLHSFVKTALPQGVVEIADPILFQEREEESTRNNGQNNNITTRNKIQEFLVSIFHIGVACSIEQPKERMNMRDVVVELHLIRKRFLQSGTNRGAVWHHFSSLFGVESLISHSWRAKCTSWRTTFFSGSNQLHLIAQQSPALILWLLWLTCNAARFNNSLKPAVMGCWKRFLPKLISLEQGAFIPGRNIFENISITQEMVHSLNKEVLSRLLKQSVAANKIGHFSQPRVGQDNVDDIIEALASCKEGSDMLIWTKHESVFMWRAWNTALSVDDSLRRIGIPIVSRCDCGEVGEDVEYGI</sequence>
<evidence type="ECO:0000256" key="19">
    <source>
        <dbReference type="ARBA" id="ARBA00023180"/>
    </source>
</evidence>
<protein>
    <recommendedName>
        <fullName evidence="4">non-specific serine/threonine protein kinase</fullName>
        <ecNumber evidence="4">2.7.11.1</ecNumber>
    </recommendedName>
</protein>
<dbReference type="InterPro" id="IPR000719">
    <property type="entry name" value="Prot_kinase_dom"/>
</dbReference>
<evidence type="ECO:0000256" key="9">
    <source>
        <dbReference type="ARBA" id="ARBA00022679"/>
    </source>
</evidence>
<evidence type="ECO:0000256" key="11">
    <source>
        <dbReference type="ARBA" id="ARBA00022729"/>
    </source>
</evidence>
<keyword evidence="8" id="KW-0433">Leucine-rich repeat</keyword>
<dbReference type="Gramene" id="Jr05_13550_p1">
    <property type="protein sequence ID" value="cds.Jr05_13550_p1"/>
    <property type="gene ID" value="Jr05_13550"/>
</dbReference>
<dbReference type="OrthoDB" id="1164596at2759"/>
<dbReference type="FunFam" id="1.10.510.10:FF:000358">
    <property type="entry name" value="Putative leucine-rich repeat receptor-like serine/threonine-protein kinase"/>
    <property type="match status" value="1"/>
</dbReference>
<dbReference type="InterPro" id="IPR013210">
    <property type="entry name" value="LRR_N_plant-typ"/>
</dbReference>
<dbReference type="GO" id="GO:0004674">
    <property type="term" value="F:protein serine/threonine kinase activity"/>
    <property type="evidence" value="ECO:0007669"/>
    <property type="project" value="UniProtKB-KW"/>
</dbReference>
<keyword evidence="13" id="KW-0547">Nucleotide-binding</keyword>
<dbReference type="PANTHER" id="PTHR27008:SF596">
    <property type="entry name" value="OS02G0215500 PROTEIN"/>
    <property type="match status" value="1"/>
</dbReference>
<dbReference type="FunFam" id="3.30.200.20:FF:000432">
    <property type="entry name" value="LRR receptor-like serine/threonine-protein kinase EFR"/>
    <property type="match status" value="1"/>
</dbReference>
<keyword evidence="5" id="KW-1003">Cell membrane</keyword>
<evidence type="ECO:0000256" key="17">
    <source>
        <dbReference type="ARBA" id="ARBA00023136"/>
    </source>
</evidence>
<dbReference type="Gene3D" id="3.80.10.10">
    <property type="entry name" value="Ribonuclease Inhibitor"/>
    <property type="match status" value="2"/>
</dbReference>
<feature type="domain" description="Protein kinase" evidence="22">
    <location>
        <begin position="346"/>
        <end position="660"/>
    </location>
</feature>
<dbReference type="RefSeq" id="XP_018813936.1">
    <property type="nucleotide sequence ID" value="XM_018958391.1"/>
</dbReference>
<evidence type="ECO:0000256" key="12">
    <source>
        <dbReference type="ARBA" id="ARBA00022737"/>
    </source>
</evidence>
<keyword evidence="14" id="KW-0418">Kinase</keyword>
<dbReference type="InterPro" id="IPR017441">
    <property type="entry name" value="Protein_kinase_ATP_BS"/>
</dbReference>